<dbReference type="AlphaFoldDB" id="A0A5C8Z9S4"/>
<evidence type="ECO:0000313" key="1">
    <source>
        <dbReference type="EMBL" id="TXR53560.1"/>
    </source>
</evidence>
<sequence length="161" mass="18390">MQKLIKNLQLIDNDGWLEVASAEEFEQSAQPLVPFKLLDELGSDLLATKDYGILFEVSDDYEALIAAISTQPLVVFEFEKFADGRPFTFARELREYHQYKGDIRASGDFMPDQAAFLYRCGFSSLQCRTEQDAQTALAVKDIVSVNYQADMEQAEPLFRRR</sequence>
<dbReference type="RefSeq" id="WP_147712960.1">
    <property type="nucleotide sequence ID" value="NZ_VKAD01000001.1"/>
</dbReference>
<protein>
    <submittedName>
        <fullName evidence="1">DUF934 domain-containing protein</fullName>
    </submittedName>
</protein>
<dbReference type="InterPro" id="IPR008318">
    <property type="entry name" value="UCP030820"/>
</dbReference>
<dbReference type="Pfam" id="PF06073">
    <property type="entry name" value="DUF934"/>
    <property type="match status" value="1"/>
</dbReference>
<dbReference type="OrthoDB" id="9800421at2"/>
<name>A0A5C8Z9S4_9GAMM</name>
<evidence type="ECO:0000313" key="2">
    <source>
        <dbReference type="Proteomes" id="UP000321764"/>
    </source>
</evidence>
<gene>
    <name evidence="1" type="ORF">FME95_03050</name>
</gene>
<reference evidence="1 2" key="1">
    <citation type="submission" date="2019-07" db="EMBL/GenBank/DDBJ databases">
        <title>Reinekea sp. strain SSH23 genome sequencing and assembly.</title>
        <authorList>
            <person name="Kim I."/>
        </authorList>
    </citation>
    <scope>NUCLEOTIDE SEQUENCE [LARGE SCALE GENOMIC DNA]</scope>
    <source>
        <strain evidence="1 2">SSH23</strain>
    </source>
</reference>
<organism evidence="1 2">
    <name type="scientific">Reinekea thalattae</name>
    <dbReference type="NCBI Taxonomy" id="2593301"/>
    <lineage>
        <taxon>Bacteria</taxon>
        <taxon>Pseudomonadati</taxon>
        <taxon>Pseudomonadota</taxon>
        <taxon>Gammaproteobacteria</taxon>
        <taxon>Oceanospirillales</taxon>
        <taxon>Saccharospirillaceae</taxon>
        <taxon>Reinekea</taxon>
    </lineage>
</organism>
<dbReference type="EMBL" id="VKAD01000001">
    <property type="protein sequence ID" value="TXR53560.1"/>
    <property type="molecule type" value="Genomic_DNA"/>
</dbReference>
<keyword evidence="2" id="KW-1185">Reference proteome</keyword>
<comment type="caution">
    <text evidence="1">The sequence shown here is derived from an EMBL/GenBank/DDBJ whole genome shotgun (WGS) entry which is preliminary data.</text>
</comment>
<dbReference type="Proteomes" id="UP000321764">
    <property type="component" value="Unassembled WGS sequence"/>
</dbReference>
<accession>A0A5C8Z9S4</accession>
<proteinExistence type="predicted"/>